<dbReference type="NCBIfam" id="TIGR03317">
    <property type="entry name" value="ygfZ_signature"/>
    <property type="match status" value="1"/>
</dbReference>
<dbReference type="AlphaFoldDB" id="A0A7C8DKS4"/>
<comment type="caution">
    <text evidence="2">The sequence shown here is derived from an EMBL/GenBank/DDBJ whole genome shotgun (WGS) entry which is preliminary data.</text>
</comment>
<dbReference type="PIRSF" id="PIRSF006487">
    <property type="entry name" value="GcvT"/>
    <property type="match status" value="1"/>
</dbReference>
<organism evidence="2 3">
    <name type="scientific">Marine Group III euryarchaeote</name>
    <dbReference type="NCBI Taxonomy" id="2173149"/>
    <lineage>
        <taxon>Archaea</taxon>
        <taxon>Methanobacteriati</taxon>
        <taxon>Thermoplasmatota</taxon>
        <taxon>Thermoplasmata</taxon>
        <taxon>Candidatus Thermoprofundales</taxon>
    </lineage>
</organism>
<name>A0A7C8DKS4_9ARCH</name>
<dbReference type="InterPro" id="IPR017703">
    <property type="entry name" value="YgfZ/GCV_T_CS"/>
</dbReference>
<dbReference type="InterPro" id="IPR045179">
    <property type="entry name" value="YgfZ/GcvT"/>
</dbReference>
<dbReference type="SUPFAM" id="SSF103025">
    <property type="entry name" value="Folate-binding domain"/>
    <property type="match status" value="1"/>
</dbReference>
<evidence type="ECO:0008006" key="4">
    <source>
        <dbReference type="Google" id="ProtNLM"/>
    </source>
</evidence>
<dbReference type="InterPro" id="IPR027266">
    <property type="entry name" value="TrmE/GcvT-like"/>
</dbReference>
<proteinExistence type="predicted"/>
<dbReference type="Proteomes" id="UP000589516">
    <property type="component" value="Unassembled WGS sequence"/>
</dbReference>
<evidence type="ECO:0000256" key="1">
    <source>
        <dbReference type="ARBA" id="ARBA00022946"/>
    </source>
</evidence>
<gene>
    <name evidence="2" type="ORF">EYQ16_03820</name>
</gene>
<accession>A0A7C8DKS4</accession>
<dbReference type="PANTHER" id="PTHR22602">
    <property type="entry name" value="TRANSFERASE CAF17, MITOCHONDRIAL-RELATED"/>
    <property type="match status" value="1"/>
</dbReference>
<reference evidence="3" key="1">
    <citation type="journal article" date="2019" name="bioRxiv">
        <title>Genome diversification in globally distributed novel marine Proteobacteria is linked to environmental adaptation.</title>
        <authorList>
            <person name="Zhou Z."/>
            <person name="Tran P.Q."/>
            <person name="Kieft K."/>
            <person name="Anantharaman K."/>
        </authorList>
    </citation>
    <scope>NUCLEOTIDE SEQUENCE [LARGE SCALE GENOMIC DNA]</scope>
</reference>
<dbReference type="GO" id="GO:0016226">
    <property type="term" value="P:iron-sulfur cluster assembly"/>
    <property type="evidence" value="ECO:0007669"/>
    <property type="project" value="TreeGrafter"/>
</dbReference>
<dbReference type="Gene3D" id="3.30.1360.120">
    <property type="entry name" value="Probable tRNA modification gtpase trme, domain 1"/>
    <property type="match status" value="2"/>
</dbReference>
<protein>
    <recommendedName>
        <fullName evidence="4">Aminomethyltransferase folate-binding domain-containing protein</fullName>
    </recommendedName>
</protein>
<dbReference type="EMBL" id="DUAV01000025">
    <property type="protein sequence ID" value="HIG63629.1"/>
    <property type="molecule type" value="Genomic_DNA"/>
</dbReference>
<sequence>MWSLDWNWLAFTGSEQRDYLERMLTCSVASLAPGETAHGLLLSRTGRTLGELWLLADEDHTLAGIASGSEPVVTELEKFVLAADVAIERLGWATVAEQAAVADGWTPDGDTVRFRALLGQSVTAGPGLSADGEPQLAQLARLAAGIPDWDAEGVARRNPLEAGLSALVPAEAGCYPGQEVVSKLRNMGGLRRRLTRLQISAPVEAGTSLERDGKPAGEVTSSALQPDGSELALGIVKRPREGERLAAGAADALVLGPGLLDDLPF</sequence>
<keyword evidence="1" id="KW-0809">Transit peptide</keyword>
<evidence type="ECO:0000313" key="3">
    <source>
        <dbReference type="Proteomes" id="UP000589516"/>
    </source>
</evidence>
<dbReference type="PANTHER" id="PTHR22602:SF0">
    <property type="entry name" value="TRANSFERASE CAF17, MITOCHONDRIAL-RELATED"/>
    <property type="match status" value="1"/>
</dbReference>
<evidence type="ECO:0000313" key="2">
    <source>
        <dbReference type="EMBL" id="HIG63629.1"/>
    </source>
</evidence>